<dbReference type="Proteomes" id="UP000185568">
    <property type="component" value="Unassembled WGS sequence"/>
</dbReference>
<gene>
    <name evidence="1" type="ORF">BTO30_07135</name>
</gene>
<reference evidence="1 2" key="1">
    <citation type="submission" date="2016-12" db="EMBL/GenBank/DDBJ databases">
        <title>Domibacillus antri genome sequencing.</title>
        <authorList>
            <person name="Verma A."/>
            <person name="Krishnamurthi S."/>
        </authorList>
    </citation>
    <scope>NUCLEOTIDE SEQUENCE [LARGE SCALE GENOMIC DNA]</scope>
    <source>
        <strain evidence="1 2">XD80</strain>
    </source>
</reference>
<sequence>MLNLSENIKQVQESQQKVHDSLVIMKYLNERQHENLDRMNEIIQRMLELDAERERLIGGAKNDNL</sequence>
<accession>A0A1Q8Q6J7</accession>
<dbReference type="EMBL" id="MSDU01000013">
    <property type="protein sequence ID" value="OLN22911.1"/>
    <property type="molecule type" value="Genomic_DNA"/>
</dbReference>
<dbReference type="RefSeq" id="WP_075398041.1">
    <property type="nucleotide sequence ID" value="NZ_MSDU01000013.1"/>
</dbReference>
<comment type="caution">
    <text evidence="1">The sequence shown here is derived from an EMBL/GenBank/DDBJ whole genome shotgun (WGS) entry which is preliminary data.</text>
</comment>
<dbReference type="STRING" id="1714264.BTO30_07135"/>
<keyword evidence="2" id="KW-1185">Reference proteome</keyword>
<evidence type="ECO:0000313" key="2">
    <source>
        <dbReference type="Proteomes" id="UP000185568"/>
    </source>
</evidence>
<proteinExistence type="predicted"/>
<dbReference type="OrthoDB" id="9858400at2"/>
<organism evidence="1 2">
    <name type="scientific">Domibacillus antri</name>
    <dbReference type="NCBI Taxonomy" id="1714264"/>
    <lineage>
        <taxon>Bacteria</taxon>
        <taxon>Bacillati</taxon>
        <taxon>Bacillota</taxon>
        <taxon>Bacilli</taxon>
        <taxon>Bacillales</taxon>
        <taxon>Bacillaceae</taxon>
        <taxon>Domibacillus</taxon>
    </lineage>
</organism>
<name>A0A1Q8Q6J7_9BACI</name>
<protein>
    <submittedName>
        <fullName evidence="1">Uncharacterized protein</fullName>
    </submittedName>
</protein>
<dbReference type="AlphaFoldDB" id="A0A1Q8Q6J7"/>
<evidence type="ECO:0000313" key="1">
    <source>
        <dbReference type="EMBL" id="OLN22911.1"/>
    </source>
</evidence>